<sequence>MYRERLVPIRCAIIAAANVAALGNSFHSFTVKFLGIDCQIFMILETDDKPFSFDGVFGPEKSDNKDSKTVEQGILSSATDIQDS</sequence>
<protein>
    <submittedName>
        <fullName evidence="1">Uncharacterized protein</fullName>
    </submittedName>
</protein>
<proteinExistence type="predicted"/>
<keyword evidence="2" id="KW-1185">Reference proteome</keyword>
<dbReference type="Proteomes" id="UP001164539">
    <property type="component" value="Chromosome 12"/>
</dbReference>
<accession>A0ACC1X0Q3</accession>
<name>A0ACC1X0Q3_MELAZ</name>
<evidence type="ECO:0000313" key="1">
    <source>
        <dbReference type="EMBL" id="KAJ4704756.1"/>
    </source>
</evidence>
<comment type="caution">
    <text evidence="1">The sequence shown here is derived from an EMBL/GenBank/DDBJ whole genome shotgun (WGS) entry which is preliminary data.</text>
</comment>
<dbReference type="EMBL" id="CM051405">
    <property type="protein sequence ID" value="KAJ4704756.1"/>
    <property type="molecule type" value="Genomic_DNA"/>
</dbReference>
<reference evidence="1 2" key="1">
    <citation type="journal article" date="2023" name="Science">
        <title>Complex scaffold remodeling in plant triterpene biosynthesis.</title>
        <authorList>
            <person name="De La Pena R."/>
            <person name="Hodgson H."/>
            <person name="Liu J.C."/>
            <person name="Stephenson M.J."/>
            <person name="Martin A.C."/>
            <person name="Owen C."/>
            <person name="Harkess A."/>
            <person name="Leebens-Mack J."/>
            <person name="Jimenez L.E."/>
            <person name="Osbourn A."/>
            <person name="Sattely E.S."/>
        </authorList>
    </citation>
    <scope>NUCLEOTIDE SEQUENCE [LARGE SCALE GENOMIC DNA]</scope>
    <source>
        <strain evidence="2">cv. JPN11</strain>
        <tissue evidence="1">Leaf</tissue>
    </source>
</reference>
<gene>
    <name evidence="1" type="ORF">OWV82_021619</name>
</gene>
<evidence type="ECO:0000313" key="2">
    <source>
        <dbReference type="Proteomes" id="UP001164539"/>
    </source>
</evidence>
<organism evidence="1 2">
    <name type="scientific">Melia azedarach</name>
    <name type="common">Chinaberry tree</name>
    <dbReference type="NCBI Taxonomy" id="155640"/>
    <lineage>
        <taxon>Eukaryota</taxon>
        <taxon>Viridiplantae</taxon>
        <taxon>Streptophyta</taxon>
        <taxon>Embryophyta</taxon>
        <taxon>Tracheophyta</taxon>
        <taxon>Spermatophyta</taxon>
        <taxon>Magnoliopsida</taxon>
        <taxon>eudicotyledons</taxon>
        <taxon>Gunneridae</taxon>
        <taxon>Pentapetalae</taxon>
        <taxon>rosids</taxon>
        <taxon>malvids</taxon>
        <taxon>Sapindales</taxon>
        <taxon>Meliaceae</taxon>
        <taxon>Melia</taxon>
    </lineage>
</organism>